<dbReference type="Proteomes" id="UP000476281">
    <property type="component" value="Unassembled WGS sequence"/>
</dbReference>
<protein>
    <submittedName>
        <fullName evidence="1">Type VI secretion system baseplate subunit TssF</fullName>
    </submittedName>
</protein>
<evidence type="ECO:0000313" key="1">
    <source>
        <dbReference type="EMBL" id="KAB2424306.1"/>
    </source>
</evidence>
<name>A0A6L3X2P9_9ENTR</name>
<gene>
    <name evidence="1" type="ORF">F9C29_35215</name>
</gene>
<reference evidence="1 2" key="1">
    <citation type="submission" date="2019-09" db="EMBL/GenBank/DDBJ databases">
        <title>Reversal of blaTEM antimicrobial resistance by CRISPR-Cas9 in clinical E. coli and other Enterobacteriaceae strains.</title>
        <authorList>
            <person name="Tagliaferri T."/>
            <person name="Guimaraes N."/>
            <person name="Pereira M."/>
            <person name="Felicori L."/>
            <person name="Horz H.-P."/>
            <person name="Santos S."/>
            <person name="Mendes T."/>
        </authorList>
    </citation>
    <scope>NUCLEOTIDE SEQUENCE [LARGE SCALE GENOMIC DNA]</scope>
    <source>
        <strain evidence="1 2">E2_blaTEM_MG</strain>
    </source>
</reference>
<accession>A0A6L3X2P9</accession>
<dbReference type="PANTHER" id="PTHR35370:SF1">
    <property type="entry name" value="TYPE VI SECRETION SYSTEM COMPONENT TSSF1"/>
    <property type="match status" value="1"/>
</dbReference>
<evidence type="ECO:0000313" key="2">
    <source>
        <dbReference type="Proteomes" id="UP000476281"/>
    </source>
</evidence>
<dbReference type="PANTHER" id="PTHR35370">
    <property type="entry name" value="CYTOPLASMIC PROTEIN-RELATED-RELATED"/>
    <property type="match status" value="1"/>
</dbReference>
<comment type="caution">
    <text evidence="1">The sequence shown here is derived from an EMBL/GenBank/DDBJ whole genome shotgun (WGS) entry which is preliminary data.</text>
</comment>
<dbReference type="Pfam" id="PF05947">
    <property type="entry name" value="T6SS_TssF"/>
    <property type="match status" value="1"/>
</dbReference>
<proteinExistence type="predicted"/>
<dbReference type="InterPro" id="IPR010272">
    <property type="entry name" value="T6SS_TssF"/>
</dbReference>
<feature type="non-terminal residue" evidence="1">
    <location>
        <position position="1"/>
    </location>
</feature>
<dbReference type="AlphaFoldDB" id="A0A6L3X2P9"/>
<feature type="non-terminal residue" evidence="1">
    <location>
        <position position="110"/>
    </location>
</feature>
<dbReference type="EMBL" id="WBSZ01002754">
    <property type="protein sequence ID" value="KAB2424306.1"/>
    <property type="molecule type" value="Genomic_DNA"/>
</dbReference>
<organism evidence="1 2">
    <name type="scientific">Enterobacter hormaechei</name>
    <dbReference type="NCBI Taxonomy" id="158836"/>
    <lineage>
        <taxon>Bacteria</taxon>
        <taxon>Pseudomonadati</taxon>
        <taxon>Pseudomonadota</taxon>
        <taxon>Gammaproteobacteria</taxon>
        <taxon>Enterobacterales</taxon>
        <taxon>Enterobacteriaceae</taxon>
        <taxon>Enterobacter</taxon>
        <taxon>Enterobacter cloacae complex</taxon>
    </lineage>
</organism>
<sequence length="110" mass="12230">PADLPLAQLGLSQRGISSALRVRIACDGPQHLGHLDFDRLEFFLSGPDIEALKLLELVMEHHAGIVCQTVSKQPQRQLLSSDALRQEGFNADQALLPDDLRNFDGYRLLQ</sequence>